<dbReference type="OrthoDB" id="3542292at2759"/>
<name>A0A8T0A1C3_9BILA</name>
<sequence>MQIHSINIRKKHWLFFHLFLGFICILILLCVLFAFLKQGKETGIFVVITETNKFNIYQQVYIPQVGNNLNDFTKQFVTIIDEKFHLTKEGQLHPFNGGFITNCTEPICEGPLAPIYCSGPIISSAWYFGVQHQCPGTKLLFEPDKIVKNFKKIVRGQIVKKGDFMQFCEENFINIDYLKPANLTDWQPNPSTFEQITDQKWKKFALSLHQIWPSLTREFIDDVKLKQLFYPVLSVPNRFLVPGGFFKVFFYWDTYWILKGLYFSNLIETAYGVLKNFAHLLNYHGFIPNSGNIQLSRRSQPPFFTQMIADYFTITNNKTFLKEFLPLIEKELNWWKQNRSIELNIKGNNYLMFQYKTLTNCPRSENFLEDYQLGIQSGQPQFFWASTASACESGLDFSTRWYNWKNISINKDNNSNKMSRIKISTNKILPLDLNVFMALNYFLMANFSKIIGQNKKSIYYKEIGQNLTNSINKILYDENTGVWYDFDLDEKMLRKKFYPSNIYPLLLLLDNEEKKKKENICEKVINYLYKSGAIEFKGGIPSSLEHNSTEQWDFPNGWAPQQHLFVISLQKCEQNEKAVSIIKRVVNGFLSTTFNGFFNPRKGKPAQMWEKYDVRYGDGRSGFGGEYPPQSGFGWTNGVVFEFIRMFYTNTTKF</sequence>
<gene>
    <name evidence="8" type="ORF">Mgra_00001425</name>
</gene>
<evidence type="ECO:0000256" key="3">
    <source>
        <dbReference type="ARBA" id="ARBA00019905"/>
    </source>
</evidence>
<dbReference type="InterPro" id="IPR018232">
    <property type="entry name" value="Glyco_hydro_37_CS"/>
</dbReference>
<dbReference type="EC" id="3.2.1.28" evidence="2 6"/>
<protein>
    <recommendedName>
        <fullName evidence="3 6">Trehalase</fullName>
        <ecNumber evidence="2 6">3.2.1.28</ecNumber>
    </recommendedName>
    <alternativeName>
        <fullName evidence="6">Alpha-trehalose glucohydrolase</fullName>
    </alternativeName>
</protein>
<dbReference type="GO" id="GO:0005993">
    <property type="term" value="P:trehalose catabolic process"/>
    <property type="evidence" value="ECO:0007669"/>
    <property type="project" value="TreeGrafter"/>
</dbReference>
<dbReference type="InterPro" id="IPR001661">
    <property type="entry name" value="Glyco_hydro_37"/>
</dbReference>
<proteinExistence type="inferred from homology"/>
<evidence type="ECO:0000256" key="6">
    <source>
        <dbReference type="RuleBase" id="RU361180"/>
    </source>
</evidence>
<keyword evidence="7" id="KW-1133">Transmembrane helix</keyword>
<dbReference type="GO" id="GO:0004555">
    <property type="term" value="F:alpha,alpha-trehalase activity"/>
    <property type="evidence" value="ECO:0007669"/>
    <property type="project" value="UniProtKB-EC"/>
</dbReference>
<reference evidence="8" key="1">
    <citation type="journal article" date="2020" name="Ecol. Evol.">
        <title>Genome structure and content of the rice root-knot nematode (Meloidogyne graminicola).</title>
        <authorList>
            <person name="Phan N.T."/>
            <person name="Danchin E.G.J."/>
            <person name="Klopp C."/>
            <person name="Perfus-Barbeoch L."/>
            <person name="Kozlowski D.K."/>
            <person name="Koutsovoulos G.D."/>
            <person name="Lopez-Roques C."/>
            <person name="Bouchez O."/>
            <person name="Zahm M."/>
            <person name="Besnard G."/>
            <person name="Bellafiore S."/>
        </authorList>
    </citation>
    <scope>NUCLEOTIDE SEQUENCE</scope>
    <source>
        <strain evidence="8">VN-18</strain>
    </source>
</reference>
<comment type="catalytic activity">
    <reaction evidence="6">
        <text>alpha,alpha-trehalose + H2O = alpha-D-glucose + beta-D-glucose</text>
        <dbReference type="Rhea" id="RHEA:32675"/>
        <dbReference type="ChEBI" id="CHEBI:15377"/>
        <dbReference type="ChEBI" id="CHEBI:15903"/>
        <dbReference type="ChEBI" id="CHEBI:16551"/>
        <dbReference type="ChEBI" id="CHEBI:17925"/>
        <dbReference type="EC" id="3.2.1.28"/>
    </reaction>
</comment>
<dbReference type="AlphaFoldDB" id="A0A8T0A1C3"/>
<dbReference type="SUPFAM" id="SSF48208">
    <property type="entry name" value="Six-hairpin glycosidases"/>
    <property type="match status" value="1"/>
</dbReference>
<dbReference type="Pfam" id="PF01204">
    <property type="entry name" value="Trehalase"/>
    <property type="match status" value="1"/>
</dbReference>
<comment type="similarity">
    <text evidence="1 6">Belongs to the glycosyl hydrolase 37 family.</text>
</comment>
<evidence type="ECO:0000256" key="5">
    <source>
        <dbReference type="ARBA" id="ARBA00023295"/>
    </source>
</evidence>
<accession>A0A8T0A1C3</accession>
<keyword evidence="4 6" id="KW-0378">Hydrolase</keyword>
<dbReference type="InterPro" id="IPR012341">
    <property type="entry name" value="6hp_glycosidase-like_sf"/>
</dbReference>
<dbReference type="Proteomes" id="UP000605970">
    <property type="component" value="Unassembled WGS sequence"/>
</dbReference>
<keyword evidence="7" id="KW-0472">Membrane</keyword>
<keyword evidence="9" id="KW-1185">Reference proteome</keyword>
<dbReference type="EMBL" id="JABEBT010000007">
    <property type="protein sequence ID" value="KAF7639195.1"/>
    <property type="molecule type" value="Genomic_DNA"/>
</dbReference>
<evidence type="ECO:0000256" key="1">
    <source>
        <dbReference type="ARBA" id="ARBA00005615"/>
    </source>
</evidence>
<dbReference type="Gene3D" id="1.50.10.10">
    <property type="match status" value="1"/>
</dbReference>
<comment type="caution">
    <text evidence="8">The sequence shown here is derived from an EMBL/GenBank/DDBJ whole genome shotgun (WGS) entry which is preliminary data.</text>
</comment>
<dbReference type="InterPro" id="IPR008928">
    <property type="entry name" value="6-hairpin_glycosidase_sf"/>
</dbReference>
<evidence type="ECO:0000313" key="9">
    <source>
        <dbReference type="Proteomes" id="UP000605970"/>
    </source>
</evidence>
<dbReference type="PRINTS" id="PR00744">
    <property type="entry name" value="GLHYDRLASE37"/>
</dbReference>
<feature type="transmembrane region" description="Helical" evidence="7">
    <location>
        <begin position="12"/>
        <end position="36"/>
    </location>
</feature>
<dbReference type="PANTHER" id="PTHR23403:SF3">
    <property type="entry name" value="TREHALASE"/>
    <property type="match status" value="1"/>
</dbReference>
<evidence type="ECO:0000256" key="2">
    <source>
        <dbReference type="ARBA" id="ARBA00012757"/>
    </source>
</evidence>
<dbReference type="PROSITE" id="PS00928">
    <property type="entry name" value="TREHALASE_2"/>
    <property type="match status" value="1"/>
</dbReference>
<organism evidence="8 9">
    <name type="scientific">Meloidogyne graminicola</name>
    <dbReference type="NCBI Taxonomy" id="189291"/>
    <lineage>
        <taxon>Eukaryota</taxon>
        <taxon>Metazoa</taxon>
        <taxon>Ecdysozoa</taxon>
        <taxon>Nematoda</taxon>
        <taxon>Chromadorea</taxon>
        <taxon>Rhabditida</taxon>
        <taxon>Tylenchina</taxon>
        <taxon>Tylenchomorpha</taxon>
        <taxon>Tylenchoidea</taxon>
        <taxon>Meloidogynidae</taxon>
        <taxon>Meloidogyninae</taxon>
        <taxon>Meloidogyne</taxon>
    </lineage>
</organism>
<keyword evidence="7" id="KW-0812">Transmembrane</keyword>
<evidence type="ECO:0000313" key="8">
    <source>
        <dbReference type="EMBL" id="KAF7639195.1"/>
    </source>
</evidence>
<evidence type="ECO:0000256" key="7">
    <source>
        <dbReference type="SAM" id="Phobius"/>
    </source>
</evidence>
<dbReference type="PANTHER" id="PTHR23403">
    <property type="entry name" value="TREHALASE"/>
    <property type="match status" value="1"/>
</dbReference>
<keyword evidence="5 6" id="KW-0326">Glycosidase</keyword>
<evidence type="ECO:0000256" key="4">
    <source>
        <dbReference type="ARBA" id="ARBA00022801"/>
    </source>
</evidence>